<dbReference type="SMART" id="SM01232">
    <property type="entry name" value="H2TH"/>
    <property type="match status" value="1"/>
</dbReference>
<feature type="active site" description="Proton donor; for delta-elimination activity" evidence="15">
    <location>
        <position position="263"/>
    </location>
</feature>
<dbReference type="InterPro" id="IPR015887">
    <property type="entry name" value="DNA_glyclase_Znf_dom_DNA_BS"/>
</dbReference>
<dbReference type="GO" id="GO:0140078">
    <property type="term" value="F:class I DNA-(apurinic or apyrimidinic site) endonuclease activity"/>
    <property type="evidence" value="ECO:0007669"/>
    <property type="project" value="UniProtKB-EC"/>
</dbReference>
<dbReference type="Gene3D" id="1.10.8.50">
    <property type="match status" value="1"/>
</dbReference>
<comment type="catalytic activity">
    <reaction evidence="14 15">
        <text>2'-deoxyribonucleotide-(2'-deoxyribose 5'-phosphate)-2'-deoxyribonucleotide-DNA = a 3'-end 2'-deoxyribonucleotide-(2,3-dehydro-2,3-deoxyribose 5'-phosphate)-DNA + a 5'-end 5'-phospho-2'-deoxyribonucleoside-DNA + H(+)</text>
        <dbReference type="Rhea" id="RHEA:66592"/>
        <dbReference type="Rhea" id="RHEA-COMP:13180"/>
        <dbReference type="Rhea" id="RHEA-COMP:16897"/>
        <dbReference type="Rhea" id="RHEA-COMP:17067"/>
        <dbReference type="ChEBI" id="CHEBI:15378"/>
        <dbReference type="ChEBI" id="CHEBI:136412"/>
        <dbReference type="ChEBI" id="CHEBI:157695"/>
        <dbReference type="ChEBI" id="CHEBI:167181"/>
        <dbReference type="EC" id="4.2.99.18"/>
    </reaction>
</comment>
<comment type="subunit">
    <text evidence="3 15">Monomer.</text>
</comment>
<evidence type="ECO:0000256" key="1">
    <source>
        <dbReference type="ARBA" id="ARBA00001668"/>
    </source>
</evidence>
<evidence type="ECO:0000256" key="8">
    <source>
        <dbReference type="ARBA" id="ARBA00022833"/>
    </source>
</evidence>
<accession>A0A9E2KMY0</accession>
<dbReference type="PANTHER" id="PTHR22993:SF9">
    <property type="entry name" value="FORMAMIDOPYRIMIDINE-DNA GLYCOSYLASE"/>
    <property type="match status" value="1"/>
</dbReference>
<comment type="caution">
    <text evidence="18">The sequence shown here is derived from an EMBL/GenBank/DDBJ whole genome shotgun (WGS) entry which is preliminary data.</text>
</comment>
<dbReference type="Gene3D" id="3.20.190.10">
    <property type="entry name" value="MutM-like, N-terminal"/>
    <property type="match status" value="1"/>
</dbReference>
<dbReference type="GO" id="GO:0008270">
    <property type="term" value="F:zinc ion binding"/>
    <property type="evidence" value="ECO:0007669"/>
    <property type="project" value="UniProtKB-UniRule"/>
</dbReference>
<dbReference type="Pfam" id="PF06827">
    <property type="entry name" value="zf-FPG_IleRS"/>
    <property type="match status" value="1"/>
</dbReference>
<keyword evidence="8 15" id="KW-0862">Zinc</keyword>
<keyword evidence="6 15" id="KW-0863">Zinc-finger</keyword>
<dbReference type="NCBIfam" id="TIGR00577">
    <property type="entry name" value="fpg"/>
    <property type="match status" value="1"/>
</dbReference>
<feature type="binding site" evidence="15">
    <location>
        <position position="90"/>
    </location>
    <ligand>
        <name>DNA</name>
        <dbReference type="ChEBI" id="CHEBI:16991"/>
    </ligand>
</feature>
<dbReference type="PROSITE" id="PS51066">
    <property type="entry name" value="ZF_FPG_2"/>
    <property type="match status" value="1"/>
</dbReference>
<keyword evidence="4 15" id="KW-0479">Metal-binding</keyword>
<evidence type="ECO:0000256" key="2">
    <source>
        <dbReference type="ARBA" id="ARBA00009409"/>
    </source>
</evidence>
<dbReference type="SUPFAM" id="SSF81624">
    <property type="entry name" value="N-terminal domain of MutM-like DNA repair proteins"/>
    <property type="match status" value="1"/>
</dbReference>
<keyword evidence="12 15" id="KW-0511">Multifunctional enzyme</keyword>
<feature type="domain" description="Formamidopyrimidine-DNA glycosylase catalytic" evidence="17">
    <location>
        <begin position="2"/>
        <end position="112"/>
    </location>
</feature>
<dbReference type="GO" id="GO:0006284">
    <property type="term" value="P:base-excision repair"/>
    <property type="evidence" value="ECO:0007669"/>
    <property type="project" value="InterPro"/>
</dbReference>
<evidence type="ECO:0000256" key="6">
    <source>
        <dbReference type="ARBA" id="ARBA00022771"/>
    </source>
</evidence>
<dbReference type="CDD" id="cd08966">
    <property type="entry name" value="EcFpg-like_N"/>
    <property type="match status" value="1"/>
</dbReference>
<evidence type="ECO:0000256" key="5">
    <source>
        <dbReference type="ARBA" id="ARBA00022763"/>
    </source>
</evidence>
<sequence length="277" mass="31034">MPELPEVEVTMRGVRPFLEKQRIKSVYFDEYKLREPFDPRLKTLEGATIDEVSRRGKYIIVHSTQGSIIVHLGMTGNFKVCNADAPAQKHDHFALTLESGKMVRMNDSRRFGLVRYVQPGDDPLMDKHLRDLGPEPLTPAFNGTYLHQRLQRIKRGEIKPALMNSKVVVGVGNIYASESLFSAKIHPQSIACALSLAQCEELCAVIKATLKRSIAEGGTTIRDFEGADGKPGYFVQELQVYGKDGQPCPRCGHTIEKIVQGQRSTYFCPHCQQRATC</sequence>
<organism evidence="18 19">
    <name type="scientific">Candidatus Anaerobiospirillum merdipullorum</name>
    <dbReference type="NCBI Taxonomy" id="2838450"/>
    <lineage>
        <taxon>Bacteria</taxon>
        <taxon>Pseudomonadati</taxon>
        <taxon>Pseudomonadota</taxon>
        <taxon>Gammaproteobacteria</taxon>
        <taxon>Aeromonadales</taxon>
        <taxon>Succinivibrionaceae</taxon>
        <taxon>Anaerobiospirillum</taxon>
    </lineage>
</organism>
<dbReference type="SMART" id="SM00898">
    <property type="entry name" value="Fapy_DNA_glyco"/>
    <property type="match status" value="1"/>
</dbReference>
<dbReference type="EC" id="3.2.2.23" evidence="15"/>
<evidence type="ECO:0000256" key="3">
    <source>
        <dbReference type="ARBA" id="ARBA00011245"/>
    </source>
</evidence>
<dbReference type="GO" id="GO:0003684">
    <property type="term" value="F:damaged DNA binding"/>
    <property type="evidence" value="ECO:0007669"/>
    <property type="project" value="InterPro"/>
</dbReference>
<dbReference type="PROSITE" id="PS51068">
    <property type="entry name" value="FPG_CAT"/>
    <property type="match status" value="1"/>
</dbReference>
<dbReference type="EC" id="4.2.99.18" evidence="15"/>
<comment type="catalytic activity">
    <reaction evidence="1 15">
        <text>Hydrolysis of DNA containing ring-opened 7-methylguanine residues, releasing 2,6-diamino-4-hydroxy-5-(N-methyl)formamidopyrimidine.</text>
        <dbReference type="EC" id="3.2.2.23"/>
    </reaction>
</comment>
<evidence type="ECO:0000256" key="10">
    <source>
        <dbReference type="ARBA" id="ARBA00023204"/>
    </source>
</evidence>
<dbReference type="InterPro" id="IPR000214">
    <property type="entry name" value="Znf_DNA_glyclase/AP_lyase"/>
</dbReference>
<keyword evidence="13 15" id="KW-0326">Glycosidase</keyword>
<name>A0A9E2KMY0_9GAMM</name>
<reference evidence="18" key="2">
    <citation type="submission" date="2021-04" db="EMBL/GenBank/DDBJ databases">
        <authorList>
            <person name="Gilroy R."/>
        </authorList>
    </citation>
    <scope>NUCLEOTIDE SEQUENCE</scope>
    <source>
        <strain evidence="18">687</strain>
    </source>
</reference>
<dbReference type="EMBL" id="JAHLFG010000045">
    <property type="protein sequence ID" value="MBU3826721.1"/>
    <property type="molecule type" value="Genomic_DNA"/>
</dbReference>
<feature type="binding site" evidence="15">
    <location>
        <position position="154"/>
    </location>
    <ligand>
        <name>DNA</name>
        <dbReference type="ChEBI" id="CHEBI:16991"/>
    </ligand>
</feature>
<evidence type="ECO:0000256" key="4">
    <source>
        <dbReference type="ARBA" id="ARBA00022723"/>
    </source>
</evidence>
<keyword evidence="9 15" id="KW-0238">DNA-binding</keyword>
<comment type="similarity">
    <text evidence="2 15">Belongs to the FPG family.</text>
</comment>
<evidence type="ECO:0000313" key="18">
    <source>
        <dbReference type="EMBL" id="MBU3826721.1"/>
    </source>
</evidence>
<dbReference type="InterPro" id="IPR012319">
    <property type="entry name" value="FPG_cat"/>
</dbReference>
<evidence type="ECO:0000256" key="14">
    <source>
        <dbReference type="ARBA" id="ARBA00044632"/>
    </source>
</evidence>
<evidence type="ECO:0000256" key="11">
    <source>
        <dbReference type="ARBA" id="ARBA00023239"/>
    </source>
</evidence>
<protein>
    <recommendedName>
        <fullName evidence="15">Formamidopyrimidine-DNA glycosylase</fullName>
        <shortName evidence="15">Fapy-DNA glycosylase</shortName>
        <ecNumber evidence="15">3.2.2.23</ecNumber>
    </recommendedName>
    <alternativeName>
        <fullName evidence="15">DNA-(apurinic or apyrimidinic site) lyase MutM</fullName>
        <shortName evidence="15">AP lyase MutM</shortName>
        <ecNumber evidence="15">4.2.99.18</ecNumber>
    </alternativeName>
</protein>
<dbReference type="Pfam" id="PF06831">
    <property type="entry name" value="H2TH"/>
    <property type="match status" value="1"/>
</dbReference>
<dbReference type="FunFam" id="1.10.8.50:FF:000003">
    <property type="entry name" value="Formamidopyrimidine-DNA glycosylase"/>
    <property type="match status" value="1"/>
</dbReference>
<feature type="domain" description="FPG-type" evidence="16">
    <location>
        <begin position="239"/>
        <end position="273"/>
    </location>
</feature>
<proteinExistence type="inferred from homology"/>
<dbReference type="InterPro" id="IPR035937">
    <property type="entry name" value="FPG_N"/>
</dbReference>
<evidence type="ECO:0000259" key="17">
    <source>
        <dbReference type="PROSITE" id="PS51068"/>
    </source>
</evidence>
<evidence type="ECO:0000256" key="7">
    <source>
        <dbReference type="ARBA" id="ARBA00022801"/>
    </source>
</evidence>
<gene>
    <name evidence="15 18" type="primary">mutM</name>
    <name evidence="15" type="synonym">fpg</name>
    <name evidence="18" type="ORF">IAA31_04430</name>
</gene>
<evidence type="ECO:0000256" key="15">
    <source>
        <dbReference type="HAMAP-Rule" id="MF_00103"/>
    </source>
</evidence>
<evidence type="ECO:0000256" key="12">
    <source>
        <dbReference type="ARBA" id="ARBA00023268"/>
    </source>
</evidence>
<evidence type="ECO:0000256" key="13">
    <source>
        <dbReference type="ARBA" id="ARBA00023295"/>
    </source>
</evidence>
<keyword evidence="7 15" id="KW-0378">Hydrolase</keyword>
<dbReference type="Proteomes" id="UP000824150">
    <property type="component" value="Unassembled WGS sequence"/>
</dbReference>
<dbReference type="Pfam" id="PF01149">
    <property type="entry name" value="Fapy_DNA_glyco"/>
    <property type="match status" value="1"/>
</dbReference>
<dbReference type="InterPro" id="IPR010663">
    <property type="entry name" value="Znf_FPG/IleRS"/>
</dbReference>
<dbReference type="InterPro" id="IPR010979">
    <property type="entry name" value="Ribosomal_uS13-like_H2TH"/>
</dbReference>
<dbReference type="PANTHER" id="PTHR22993">
    <property type="entry name" value="FORMAMIDOPYRIMIDINE-DNA GLYCOSYLASE"/>
    <property type="match status" value="1"/>
</dbReference>
<feature type="active site" description="Schiff-base intermediate with DNA" evidence="15">
    <location>
        <position position="2"/>
    </location>
</feature>
<dbReference type="AlphaFoldDB" id="A0A9E2KMY0"/>
<dbReference type="GO" id="GO:0034039">
    <property type="term" value="F:8-oxo-7,8-dihydroguanine DNA N-glycosylase activity"/>
    <property type="evidence" value="ECO:0007669"/>
    <property type="project" value="TreeGrafter"/>
</dbReference>
<keyword evidence="10 15" id="KW-0234">DNA repair</keyword>
<feature type="binding site" evidence="15">
    <location>
        <position position="109"/>
    </location>
    <ligand>
        <name>DNA</name>
        <dbReference type="ChEBI" id="CHEBI:16991"/>
    </ligand>
</feature>
<keyword evidence="5 15" id="KW-0227">DNA damage</keyword>
<comment type="cofactor">
    <cofactor evidence="15">
        <name>Zn(2+)</name>
        <dbReference type="ChEBI" id="CHEBI:29105"/>
    </cofactor>
    <text evidence="15">Binds 1 zinc ion per subunit.</text>
</comment>
<feature type="active site" description="Proton donor" evidence="15">
    <location>
        <position position="3"/>
    </location>
</feature>
<dbReference type="NCBIfam" id="NF002211">
    <property type="entry name" value="PRK01103.1"/>
    <property type="match status" value="1"/>
</dbReference>
<evidence type="ECO:0000259" key="16">
    <source>
        <dbReference type="PROSITE" id="PS51066"/>
    </source>
</evidence>
<comment type="function">
    <text evidence="15">Involved in base excision repair of DNA damaged by oxidation or by mutagenic agents. Acts as DNA glycosylase that recognizes and removes damaged bases. Has a preference for oxidized purines, such as 7,8-dihydro-8-oxoguanine (8-oxoG). Has AP (apurinic/apyrimidinic) lyase activity and introduces nicks in the DNA strand. Cleaves the DNA backbone by beta-delta elimination to generate a single-strand break at the site of the removed base with both 3'- and 5'-phosphates.</text>
</comment>
<dbReference type="SUPFAM" id="SSF46946">
    <property type="entry name" value="S13-like H2TH domain"/>
    <property type="match status" value="1"/>
</dbReference>
<dbReference type="HAMAP" id="MF_00103">
    <property type="entry name" value="Fapy_DNA_glycosyl"/>
    <property type="match status" value="1"/>
</dbReference>
<evidence type="ECO:0000256" key="9">
    <source>
        <dbReference type="ARBA" id="ARBA00023125"/>
    </source>
</evidence>
<keyword evidence="11 15" id="KW-0456">Lyase</keyword>
<dbReference type="PROSITE" id="PS01242">
    <property type="entry name" value="ZF_FPG_1"/>
    <property type="match status" value="1"/>
</dbReference>
<dbReference type="SUPFAM" id="SSF57716">
    <property type="entry name" value="Glucocorticoid receptor-like (DNA-binding domain)"/>
    <property type="match status" value="1"/>
</dbReference>
<dbReference type="InterPro" id="IPR015886">
    <property type="entry name" value="H2TH_FPG"/>
</dbReference>
<feature type="active site" description="Proton donor; for beta-elimination activity" evidence="15">
    <location>
        <position position="57"/>
    </location>
</feature>
<dbReference type="InterPro" id="IPR020629">
    <property type="entry name" value="FPG_Glyclase"/>
</dbReference>
<evidence type="ECO:0000313" key="19">
    <source>
        <dbReference type="Proteomes" id="UP000824150"/>
    </source>
</evidence>
<reference evidence="18" key="1">
    <citation type="journal article" date="2021" name="PeerJ">
        <title>Extensive microbial diversity within the chicken gut microbiome revealed by metagenomics and culture.</title>
        <authorList>
            <person name="Gilroy R."/>
            <person name="Ravi A."/>
            <person name="Getino M."/>
            <person name="Pursley I."/>
            <person name="Horton D.L."/>
            <person name="Alikhan N.F."/>
            <person name="Baker D."/>
            <person name="Gharbi K."/>
            <person name="Hall N."/>
            <person name="Watson M."/>
            <person name="Adriaenssens E.M."/>
            <person name="Foster-Nyarko E."/>
            <person name="Jarju S."/>
            <person name="Secka A."/>
            <person name="Antonio M."/>
            <person name="Oren A."/>
            <person name="Chaudhuri R.R."/>
            <person name="La Ragione R."/>
            <person name="Hildebrand F."/>
            <person name="Pallen M.J."/>
        </authorList>
    </citation>
    <scope>NUCLEOTIDE SEQUENCE</scope>
    <source>
        <strain evidence="18">687</strain>
    </source>
</reference>